<reference evidence="5" key="3">
    <citation type="submission" date="2015-04" db="UniProtKB">
        <authorList>
            <consortium name="EnsemblPlants"/>
        </authorList>
    </citation>
    <scope>IDENTIFICATION</scope>
</reference>
<dbReference type="STRING" id="77586.A0A0D9X1S3"/>
<dbReference type="EnsemblPlants" id="LPERR07G19990.1">
    <property type="protein sequence ID" value="LPERR07G19990.1"/>
    <property type="gene ID" value="LPERR07G19990"/>
</dbReference>
<feature type="domain" description="SKP1 component POZ" evidence="4">
    <location>
        <begin position="29"/>
        <end position="86"/>
    </location>
</feature>
<dbReference type="GO" id="GO:0016567">
    <property type="term" value="P:protein ubiquitination"/>
    <property type="evidence" value="ECO:0007669"/>
    <property type="project" value="UniProtKB-UniPathway"/>
</dbReference>
<dbReference type="GO" id="GO:0009867">
    <property type="term" value="P:jasmonic acid mediated signaling pathway"/>
    <property type="evidence" value="ECO:0007669"/>
    <property type="project" value="UniProtKB-ARBA"/>
</dbReference>
<organism evidence="5 6">
    <name type="scientific">Leersia perrieri</name>
    <dbReference type="NCBI Taxonomy" id="77586"/>
    <lineage>
        <taxon>Eukaryota</taxon>
        <taxon>Viridiplantae</taxon>
        <taxon>Streptophyta</taxon>
        <taxon>Embryophyta</taxon>
        <taxon>Tracheophyta</taxon>
        <taxon>Spermatophyta</taxon>
        <taxon>Magnoliopsida</taxon>
        <taxon>Liliopsida</taxon>
        <taxon>Poales</taxon>
        <taxon>Poaceae</taxon>
        <taxon>BOP clade</taxon>
        <taxon>Oryzoideae</taxon>
        <taxon>Oryzeae</taxon>
        <taxon>Oryzinae</taxon>
        <taxon>Leersia</taxon>
    </lineage>
</organism>
<dbReference type="Gramene" id="LPERR07G19990.1">
    <property type="protein sequence ID" value="LPERR07G19990.1"/>
    <property type="gene ID" value="LPERR07G19990"/>
</dbReference>
<evidence type="ECO:0000313" key="6">
    <source>
        <dbReference type="Proteomes" id="UP000032180"/>
    </source>
</evidence>
<evidence type="ECO:0000313" key="5">
    <source>
        <dbReference type="EnsemblPlants" id="LPERR07G19990.1"/>
    </source>
</evidence>
<dbReference type="SMART" id="SM00512">
    <property type="entry name" value="Skp1"/>
    <property type="match status" value="1"/>
</dbReference>
<accession>A0A0D9X1S3</accession>
<reference evidence="5 6" key="1">
    <citation type="submission" date="2012-08" db="EMBL/GenBank/DDBJ databases">
        <title>Oryza genome evolution.</title>
        <authorList>
            <person name="Wing R.A."/>
        </authorList>
    </citation>
    <scope>NUCLEOTIDE SEQUENCE</scope>
</reference>
<name>A0A0D9X1S3_9ORYZ</name>
<dbReference type="Pfam" id="PF03931">
    <property type="entry name" value="Skp1_POZ"/>
    <property type="match status" value="1"/>
</dbReference>
<sequence>MAAAASSSSSSGAEAAESGMTIALANSRMIALMSNDGDIFWVTEASARQSKLIEDMIVSGVITHPYELPSVDAETLKAVIEYCDEHGNNNSDTDEERKALRDFDVGFRGKLDGDKGLLIKIFTSPLTI</sequence>
<evidence type="ECO:0000256" key="2">
    <source>
        <dbReference type="ARBA" id="ARBA00009993"/>
    </source>
</evidence>
<dbReference type="InterPro" id="IPR001232">
    <property type="entry name" value="SKP1-like"/>
</dbReference>
<dbReference type="InterPro" id="IPR016073">
    <property type="entry name" value="Skp1_comp_POZ"/>
</dbReference>
<dbReference type="InterPro" id="IPR011333">
    <property type="entry name" value="SKP1/BTB/POZ_sf"/>
</dbReference>
<dbReference type="Gene3D" id="3.30.710.10">
    <property type="entry name" value="Potassium Channel Kv1.1, Chain A"/>
    <property type="match status" value="1"/>
</dbReference>
<proteinExistence type="inferred from homology"/>
<dbReference type="SUPFAM" id="SSF54695">
    <property type="entry name" value="POZ domain"/>
    <property type="match status" value="1"/>
</dbReference>
<dbReference type="PANTHER" id="PTHR11165">
    <property type="entry name" value="SKP1"/>
    <property type="match status" value="1"/>
</dbReference>
<dbReference type="UniPathway" id="UPA00143"/>
<dbReference type="HOGENOM" id="CLU_1962770_0_0_1"/>
<evidence type="ECO:0000256" key="1">
    <source>
        <dbReference type="ARBA" id="ARBA00004906"/>
    </source>
</evidence>
<comment type="similarity">
    <text evidence="2">Belongs to the SKP1 family.</text>
</comment>
<protein>
    <recommendedName>
        <fullName evidence="4">SKP1 component POZ domain-containing protein</fullName>
    </recommendedName>
</protein>
<evidence type="ECO:0000259" key="4">
    <source>
        <dbReference type="Pfam" id="PF03931"/>
    </source>
</evidence>
<comment type="pathway">
    <text evidence="1">Protein modification; protein ubiquitination.</text>
</comment>
<reference evidence="6" key="2">
    <citation type="submission" date="2013-12" db="EMBL/GenBank/DDBJ databases">
        <authorList>
            <person name="Yu Y."/>
            <person name="Lee S."/>
            <person name="de Baynast K."/>
            <person name="Wissotski M."/>
            <person name="Liu L."/>
            <person name="Talag J."/>
            <person name="Goicoechea J."/>
            <person name="Angelova A."/>
            <person name="Jetty R."/>
            <person name="Kudrna D."/>
            <person name="Golser W."/>
            <person name="Rivera L."/>
            <person name="Zhang J."/>
            <person name="Wing R."/>
        </authorList>
    </citation>
    <scope>NUCLEOTIDE SEQUENCE</scope>
</reference>
<dbReference type="AlphaFoldDB" id="A0A0D9X1S3"/>
<evidence type="ECO:0000256" key="3">
    <source>
        <dbReference type="ARBA" id="ARBA00022786"/>
    </source>
</evidence>
<dbReference type="GO" id="GO:0006511">
    <property type="term" value="P:ubiquitin-dependent protein catabolic process"/>
    <property type="evidence" value="ECO:0007669"/>
    <property type="project" value="InterPro"/>
</dbReference>
<dbReference type="InterPro" id="IPR016897">
    <property type="entry name" value="SKP1"/>
</dbReference>
<keyword evidence="6" id="KW-1185">Reference proteome</keyword>
<keyword evidence="3" id="KW-0833">Ubl conjugation pathway</keyword>
<dbReference type="Proteomes" id="UP000032180">
    <property type="component" value="Chromosome 7"/>
</dbReference>